<organism evidence="1 2">
    <name type="scientific">Pleuronectes platessa</name>
    <name type="common">European plaice</name>
    <dbReference type="NCBI Taxonomy" id="8262"/>
    <lineage>
        <taxon>Eukaryota</taxon>
        <taxon>Metazoa</taxon>
        <taxon>Chordata</taxon>
        <taxon>Craniata</taxon>
        <taxon>Vertebrata</taxon>
        <taxon>Euteleostomi</taxon>
        <taxon>Actinopterygii</taxon>
        <taxon>Neopterygii</taxon>
        <taxon>Teleostei</taxon>
        <taxon>Neoteleostei</taxon>
        <taxon>Acanthomorphata</taxon>
        <taxon>Carangaria</taxon>
        <taxon>Pleuronectiformes</taxon>
        <taxon>Pleuronectoidei</taxon>
        <taxon>Pleuronectidae</taxon>
        <taxon>Pleuronectes</taxon>
    </lineage>
</organism>
<reference evidence="1" key="1">
    <citation type="submission" date="2020-03" db="EMBL/GenBank/DDBJ databases">
        <authorList>
            <person name="Weist P."/>
        </authorList>
    </citation>
    <scope>NUCLEOTIDE SEQUENCE</scope>
</reference>
<evidence type="ECO:0000313" key="2">
    <source>
        <dbReference type="Proteomes" id="UP001153269"/>
    </source>
</evidence>
<comment type="caution">
    <text evidence="1">The sequence shown here is derived from an EMBL/GenBank/DDBJ whole genome shotgun (WGS) entry which is preliminary data.</text>
</comment>
<name>A0A9N7USI7_PLEPL</name>
<dbReference type="AlphaFoldDB" id="A0A9N7USI7"/>
<proteinExistence type="predicted"/>
<sequence>MLYHSFNYSRPVFTNLLQPRAVVRRGRHLSQLRWPSSVATDALAVALACDSLPTRFTALTRCPTRLPDSCSRCDSPCDSLLTPPVTADNSACHSPLPRLAATRCRLAATRLRLACTTRLPDSPATRCDSAVTRLAPSTCNSLHSLQLAAHSLQLATTRCQLAMPTRCDCAAATPCRLAATRCDSLLTRCNSLSLVSLAVIAAQLLTRCDSLNSHATRCHSLPDSPCDSLRLAVTRCDSSATRCSLRCQLAVTRALRCHSPCDSLWVSLACRLAATRCNSSVTAATRLSLAATRSPLPTPLSLACNSLLTRANCCNSLLTAVTRPCIWPLNSLNLRYLQLAATRCIVACHSLQLLNSLSLAVIACQLAANSLQPARLACPTAGRPLPKKPADDSLSLAQLRLIALAVTRLPDSLPILAETRCDSDALAANSLSRASNSARIAADSPYHGFNVACNSLPVHSAATRCQLDCTRLLLVAQLACNSLHSLSLAADSPVTSLLTRCDSLSRAANFAATGCDRPLHSHLTRLQLAWTPCHSPATPLNPLRLAANPLPTRCHFAATRCSLACDSLCHSPLPTRCNSLRLAVTRCDSPCRLALPTRVTRCNSCHSLSLASLAATPVHLASRLAATRMQLAVLACDSQRTALRLALPHFACNSLFTSLCTRSLSLIYHIANRAPLIYSLLLALPTRFNSLVAVRAGPVQCHLWRNTDRLITRAARLGYSNTLPQALRRHYCDSLSLAVTRLPASLDSQVTRCQLRCNSLRNSRNSLSPRTRPTIASSAPRFISVYIRPHRLIYLLEPNRNTRISRWLTTLLGAHPVVNSLSTRARCDSLPTRLRPSSVNSLPQLASLCLSLACDIAWQLACPPLRLRTRLHSLPNSFVAVYCLRVIACPLCCASLA</sequence>
<keyword evidence="2" id="KW-1185">Reference proteome</keyword>
<evidence type="ECO:0000313" key="1">
    <source>
        <dbReference type="EMBL" id="CAB1437094.1"/>
    </source>
</evidence>
<gene>
    <name evidence="1" type="ORF">PLEPLA_LOCUS25127</name>
</gene>
<dbReference type="Proteomes" id="UP001153269">
    <property type="component" value="Unassembled WGS sequence"/>
</dbReference>
<accession>A0A9N7USI7</accession>
<dbReference type="EMBL" id="CADEAL010001983">
    <property type="protein sequence ID" value="CAB1437094.1"/>
    <property type="molecule type" value="Genomic_DNA"/>
</dbReference>
<protein>
    <submittedName>
        <fullName evidence="1">Uncharacterized protein</fullName>
    </submittedName>
</protein>